<feature type="domain" description="Ketosynthase family 3 (KS3)" evidence="5">
    <location>
        <begin position="6"/>
        <end position="445"/>
    </location>
</feature>
<dbReference type="Gene3D" id="3.40.47.10">
    <property type="match status" value="1"/>
</dbReference>
<evidence type="ECO:0000313" key="7">
    <source>
        <dbReference type="Proteomes" id="UP000182690"/>
    </source>
</evidence>
<dbReference type="Pfam" id="PF02801">
    <property type="entry name" value="Ketoacyl-synt_C"/>
    <property type="match status" value="1"/>
</dbReference>
<dbReference type="InterPro" id="IPR014030">
    <property type="entry name" value="Ketoacyl_synth_N"/>
</dbReference>
<protein>
    <submittedName>
        <fullName evidence="6">3-oxoacyl-[acyl-carrier-protein] synthase II</fullName>
    </submittedName>
</protein>
<dbReference type="InterPro" id="IPR014031">
    <property type="entry name" value="Ketoacyl_synth_C"/>
</dbReference>
<dbReference type="Pfam" id="PF00109">
    <property type="entry name" value="ketoacyl-synt"/>
    <property type="match status" value="1"/>
</dbReference>
<dbReference type="PROSITE" id="PS52004">
    <property type="entry name" value="KS3_2"/>
    <property type="match status" value="1"/>
</dbReference>
<dbReference type="InterPro" id="IPR020841">
    <property type="entry name" value="PKS_Beta-ketoAc_synthase_dom"/>
</dbReference>
<dbReference type="AlphaFoldDB" id="A0A1H0Z7B6"/>
<dbReference type="SUPFAM" id="SSF53901">
    <property type="entry name" value="Thiolase-like"/>
    <property type="match status" value="2"/>
</dbReference>
<feature type="compositionally biased region" description="Polar residues" evidence="4">
    <location>
        <begin position="457"/>
        <end position="472"/>
    </location>
</feature>
<dbReference type="InterPro" id="IPR000794">
    <property type="entry name" value="Beta-ketoacyl_synthase"/>
</dbReference>
<evidence type="ECO:0000256" key="4">
    <source>
        <dbReference type="SAM" id="MobiDB-lite"/>
    </source>
</evidence>
<dbReference type="eggNOG" id="COG0304">
    <property type="taxonomic scope" value="Bacteria"/>
</dbReference>
<dbReference type="GO" id="GO:0006633">
    <property type="term" value="P:fatty acid biosynthetic process"/>
    <property type="evidence" value="ECO:0007669"/>
    <property type="project" value="TreeGrafter"/>
</dbReference>
<evidence type="ECO:0000256" key="1">
    <source>
        <dbReference type="ARBA" id="ARBA00008467"/>
    </source>
</evidence>
<dbReference type="GO" id="GO:0004315">
    <property type="term" value="F:3-oxoacyl-[acyl-carrier-protein] synthase activity"/>
    <property type="evidence" value="ECO:0007669"/>
    <property type="project" value="TreeGrafter"/>
</dbReference>
<comment type="similarity">
    <text evidence="1 3">Belongs to the thiolase-like superfamily. Beta-ketoacyl-ACP synthases family.</text>
</comment>
<dbReference type="InterPro" id="IPR016039">
    <property type="entry name" value="Thiolase-like"/>
</dbReference>
<dbReference type="Proteomes" id="UP000182690">
    <property type="component" value="Unassembled WGS sequence"/>
</dbReference>
<dbReference type="SMART" id="SM00825">
    <property type="entry name" value="PKS_KS"/>
    <property type="match status" value="1"/>
</dbReference>
<feature type="region of interest" description="Disordered" evidence="4">
    <location>
        <begin position="448"/>
        <end position="478"/>
    </location>
</feature>
<dbReference type="PANTHER" id="PTHR11712:SF336">
    <property type="entry name" value="3-OXOACYL-[ACYL-CARRIER-PROTEIN] SYNTHASE, MITOCHONDRIAL"/>
    <property type="match status" value="1"/>
</dbReference>
<sequence length="478" mass="47409">MSAPQGRRVVITGMGAVTPSGLGVDGLWDAVVHGRSAIRRLEGPGFEALPVRIGGRVDGFSADGLVPPGLMRRLSPVQLWAIAAADEALRQAGISAGAAAGGADAAEGGAAAAEGSGDALAGGWASAFAGDADRAAIIAATGSGPVDAMQAATRALDAGGPRSVPLALAVYGAPDAAAAILSLRYGATGPAQGVSATCASGAIALGEGLRRIRHGYADAVLVVGMEDCLGPVNLASNANLRALAAGFEEAPQRASRPFDRARTGFVMAQGAAAILLESADRASARGAAPLAELAGFGASSDAHHATAPHPEGLGAARAVAQCLADAGATPEHVDHVSLHGTGTPAGDAAELAALDRALGARARSIPLTATKSSTGHLLGAAGVVEAIISVEALRAQRIPPTLNLADPEFPEFDLVTGRARAAALRTVLSTSFGFGGHNGAILLRRAGEAPPEGGASMETTHTPMRASSTSPETMEETP</sequence>
<dbReference type="EMBL" id="FNKB01000001">
    <property type="protein sequence ID" value="SDQ23325.1"/>
    <property type="molecule type" value="Genomic_DNA"/>
</dbReference>
<proteinExistence type="inferred from homology"/>
<reference evidence="6 7" key="1">
    <citation type="submission" date="2016-10" db="EMBL/GenBank/DDBJ databases">
        <authorList>
            <person name="de Groot N.N."/>
        </authorList>
    </citation>
    <scope>NUCLEOTIDE SEQUENCE [LARGE SCALE GENOMIC DNA]</scope>
    <source>
        <strain evidence="6 7">DSM 22788</strain>
    </source>
</reference>
<evidence type="ECO:0000256" key="2">
    <source>
        <dbReference type="ARBA" id="ARBA00022679"/>
    </source>
</evidence>
<keyword evidence="2 3" id="KW-0808">Transferase</keyword>
<evidence type="ECO:0000259" key="5">
    <source>
        <dbReference type="PROSITE" id="PS52004"/>
    </source>
</evidence>
<gene>
    <name evidence="6" type="ORF">SAMN04488565_1509</name>
</gene>
<dbReference type="CDD" id="cd00834">
    <property type="entry name" value="KAS_I_II"/>
    <property type="match status" value="1"/>
</dbReference>
<organism evidence="6 7">
    <name type="scientific">Leucobacter chromiiresistens</name>
    <dbReference type="NCBI Taxonomy" id="1079994"/>
    <lineage>
        <taxon>Bacteria</taxon>
        <taxon>Bacillati</taxon>
        <taxon>Actinomycetota</taxon>
        <taxon>Actinomycetes</taxon>
        <taxon>Micrococcales</taxon>
        <taxon>Microbacteriaceae</taxon>
        <taxon>Leucobacter</taxon>
    </lineage>
</organism>
<name>A0A1H0Z7B6_9MICO</name>
<dbReference type="STRING" id="1079994.SAMN04488565_1509"/>
<dbReference type="RefSeq" id="WP_074690088.1">
    <property type="nucleotide sequence ID" value="NZ_FNKB01000001.1"/>
</dbReference>
<dbReference type="PANTHER" id="PTHR11712">
    <property type="entry name" value="POLYKETIDE SYNTHASE-RELATED"/>
    <property type="match status" value="1"/>
</dbReference>
<evidence type="ECO:0000256" key="3">
    <source>
        <dbReference type="RuleBase" id="RU003694"/>
    </source>
</evidence>
<evidence type="ECO:0000313" key="6">
    <source>
        <dbReference type="EMBL" id="SDQ23325.1"/>
    </source>
</evidence>
<accession>A0A1H0Z7B6</accession>